<keyword evidence="3" id="KW-1185">Reference proteome</keyword>
<accession>A0A068NU51</accession>
<protein>
    <recommendedName>
        <fullName evidence="1">Peptidase S24/S26A/S26B/S26C domain-containing protein</fullName>
    </recommendedName>
</protein>
<dbReference type="Proteomes" id="UP000027982">
    <property type="component" value="Chromosome"/>
</dbReference>
<evidence type="ECO:0000259" key="1">
    <source>
        <dbReference type="Pfam" id="PF00717"/>
    </source>
</evidence>
<feature type="domain" description="Peptidase S24/S26A/S26B/S26C" evidence="1">
    <location>
        <begin position="12"/>
        <end position="120"/>
    </location>
</feature>
<proteinExistence type="predicted"/>
<dbReference type="Gene3D" id="2.10.109.10">
    <property type="entry name" value="Umud Fragment, subunit A"/>
    <property type="match status" value="1"/>
</dbReference>
<dbReference type="AlphaFoldDB" id="A0A068NU51"/>
<dbReference type="STRING" id="661478.OP10G_3603"/>
<name>A0A068NU51_FIMGI</name>
<dbReference type="SUPFAM" id="SSF51306">
    <property type="entry name" value="LexA/Signal peptidase"/>
    <property type="match status" value="1"/>
</dbReference>
<evidence type="ECO:0000313" key="2">
    <source>
        <dbReference type="EMBL" id="AIE86971.1"/>
    </source>
</evidence>
<dbReference type="KEGG" id="fgi:OP10G_3603"/>
<dbReference type="InterPro" id="IPR039418">
    <property type="entry name" value="LexA-like"/>
</dbReference>
<dbReference type="EMBL" id="CP007139">
    <property type="protein sequence ID" value="AIE86971.1"/>
    <property type="molecule type" value="Genomic_DNA"/>
</dbReference>
<organism evidence="2 3">
    <name type="scientific">Fimbriimonas ginsengisoli Gsoil 348</name>
    <dbReference type="NCBI Taxonomy" id="661478"/>
    <lineage>
        <taxon>Bacteria</taxon>
        <taxon>Bacillati</taxon>
        <taxon>Armatimonadota</taxon>
        <taxon>Fimbriimonadia</taxon>
        <taxon>Fimbriimonadales</taxon>
        <taxon>Fimbriimonadaceae</taxon>
        <taxon>Fimbriimonas</taxon>
    </lineage>
</organism>
<dbReference type="HOGENOM" id="CLU_066192_1_6_0"/>
<evidence type="ECO:0000313" key="3">
    <source>
        <dbReference type="Proteomes" id="UP000027982"/>
    </source>
</evidence>
<dbReference type="InterPro" id="IPR036286">
    <property type="entry name" value="LexA/Signal_pep-like_sf"/>
</dbReference>
<dbReference type="InterPro" id="IPR015927">
    <property type="entry name" value="Peptidase_S24_S26A/B/C"/>
</dbReference>
<dbReference type="CDD" id="cd06529">
    <property type="entry name" value="S24_LexA-like"/>
    <property type="match status" value="1"/>
</dbReference>
<gene>
    <name evidence="2" type="ORF">OP10G_3603</name>
</gene>
<dbReference type="Pfam" id="PF00717">
    <property type="entry name" value="Peptidase_S24"/>
    <property type="match status" value="1"/>
</dbReference>
<reference evidence="2 3" key="1">
    <citation type="journal article" date="2014" name="PLoS ONE">
        <title>The first complete genome sequence of the class fimbriimonadia in the phylum armatimonadetes.</title>
        <authorList>
            <person name="Hu Z.Y."/>
            <person name="Wang Y.Z."/>
            <person name="Im W.T."/>
            <person name="Wang S.Y."/>
            <person name="Zhao G.P."/>
            <person name="Zheng H.J."/>
            <person name="Quan Z.X."/>
        </authorList>
    </citation>
    <scope>NUCLEOTIDE SEQUENCE [LARGE SCALE GENOMIC DNA]</scope>
    <source>
        <strain evidence="2">Gsoil 348</strain>
    </source>
</reference>
<sequence>MGRRLFKVLGTAGASSFPIETSDEWGDYVEFSDDLYHPDRFAIRVRGESMEGRIPHNAYVLVHPDPKPPAGLLTVARNESHEYVIKILKQRRGDWVLIPINPDYDEIKPGEGWKIVGYVVGIREERGRRKYREEGDNDGLRP</sequence>